<evidence type="ECO:0000259" key="5">
    <source>
        <dbReference type="Pfam" id="PF12588"/>
    </source>
</evidence>
<comment type="caution">
    <text evidence="6">The sequence shown here is derived from an EMBL/GenBank/DDBJ whole genome shotgun (WGS) entry which is preliminary data.</text>
</comment>
<dbReference type="PANTHER" id="PTHR10067">
    <property type="entry name" value="PHOSPHATIDYLSERINE DECARBOXYLASE"/>
    <property type="match status" value="1"/>
</dbReference>
<evidence type="ECO:0000256" key="1">
    <source>
        <dbReference type="ARBA" id="ARBA00022793"/>
    </source>
</evidence>
<name>A0A844FXG5_9BACT</name>
<evidence type="ECO:0000256" key="4">
    <source>
        <dbReference type="ARBA" id="ARBA00023317"/>
    </source>
</evidence>
<evidence type="ECO:0000256" key="2">
    <source>
        <dbReference type="ARBA" id="ARBA00023145"/>
    </source>
</evidence>
<protein>
    <submittedName>
        <fullName evidence="6">Phosphatidylserine decarboxylase family protein</fullName>
    </submittedName>
</protein>
<dbReference type="Pfam" id="PF12588">
    <property type="entry name" value="PSDC"/>
    <property type="match status" value="1"/>
</dbReference>
<evidence type="ECO:0000313" key="7">
    <source>
        <dbReference type="Proteomes" id="UP000435649"/>
    </source>
</evidence>
<dbReference type="PANTHER" id="PTHR10067:SF9">
    <property type="entry name" value="PHOSPHATIDYLSERINE DECARBOXYLASE FAMILY PROTEIN (AFU_ORTHOLOGUE AFUA_7G01730)"/>
    <property type="match status" value="1"/>
</dbReference>
<keyword evidence="1" id="KW-0210">Decarboxylase</keyword>
<dbReference type="RefSeq" id="WP_106054928.1">
    <property type="nucleotide sequence ID" value="NZ_CALXOB010000031.1"/>
</dbReference>
<dbReference type="GO" id="GO:0006646">
    <property type="term" value="P:phosphatidylethanolamine biosynthetic process"/>
    <property type="evidence" value="ECO:0007669"/>
    <property type="project" value="TreeGrafter"/>
</dbReference>
<dbReference type="Proteomes" id="UP000435649">
    <property type="component" value="Unassembled WGS sequence"/>
</dbReference>
<feature type="domain" description="L-tryptophan decarboxylase PsiD-like" evidence="5">
    <location>
        <begin position="45"/>
        <end position="177"/>
    </location>
</feature>
<proteinExistence type="predicted"/>
<evidence type="ECO:0000313" key="6">
    <source>
        <dbReference type="EMBL" id="MST95950.1"/>
    </source>
</evidence>
<dbReference type="EMBL" id="VUNS01000002">
    <property type="protein sequence ID" value="MST95950.1"/>
    <property type="molecule type" value="Genomic_DNA"/>
</dbReference>
<keyword evidence="2" id="KW-0865">Zymogen</keyword>
<evidence type="ECO:0000256" key="3">
    <source>
        <dbReference type="ARBA" id="ARBA00023239"/>
    </source>
</evidence>
<dbReference type="AlphaFoldDB" id="A0A844FXG5"/>
<reference evidence="6 7" key="1">
    <citation type="submission" date="2019-08" db="EMBL/GenBank/DDBJ databases">
        <title>In-depth cultivation of the pig gut microbiome towards novel bacterial diversity and tailored functional studies.</title>
        <authorList>
            <person name="Wylensek D."/>
            <person name="Hitch T.C.A."/>
            <person name="Clavel T."/>
        </authorList>
    </citation>
    <scope>NUCLEOTIDE SEQUENCE [LARGE SCALE GENOMIC DNA]</scope>
    <source>
        <strain evidence="6 7">BBE-744-WT-12</strain>
    </source>
</reference>
<keyword evidence="4" id="KW-0670">Pyruvate</keyword>
<dbReference type="Pfam" id="PF02666">
    <property type="entry name" value="PS_Dcarbxylase"/>
    <property type="match status" value="1"/>
</dbReference>
<dbReference type="GO" id="GO:0004609">
    <property type="term" value="F:phosphatidylserine decarboxylase activity"/>
    <property type="evidence" value="ECO:0007669"/>
    <property type="project" value="InterPro"/>
</dbReference>
<keyword evidence="3" id="KW-0456">Lyase</keyword>
<keyword evidence="7" id="KW-1185">Reference proteome</keyword>
<sequence>MSTTIKPINKTFTAGKWMPRDRETLVNWMQKVMDKAEKDTGPLLPVVENLKNFIETDAKAYMFFNQMFDEVPADKKKTLLGLPQVRDYQHMLRLFNVILTHAPSFNETGFVGFPFNAILDWSMATTGGWAGFINDKVNVHIKAILDAWGTFLRSPESAYVLSDHPRNGWFGEDARKALPNFADEFVCDPSKPHYGFNSWDHFFVREFREGVRPIAEPDNDAVVVNACESAPFAIARNVQLLDKFWIKAQPYALQFMLNNDPWTKRFVGGTIYQAFLSALTYHRWHSPVSGRIVKTYVIPGSYYSEARSVGYDPVAPNDSQGYISEIATRAVIFIEADNPDIGLMCFVAIGMAEVSTCDITVYEGQHVKKGQETGMFHFGGSTHCLIFGPHVNIDFDLGGQTPGIESENININARIATVGPRKK</sequence>
<organism evidence="6 7">
    <name type="scientific">Victivallis lenta</name>
    <dbReference type="NCBI Taxonomy" id="2606640"/>
    <lineage>
        <taxon>Bacteria</taxon>
        <taxon>Pseudomonadati</taxon>
        <taxon>Lentisphaerota</taxon>
        <taxon>Lentisphaeria</taxon>
        <taxon>Victivallales</taxon>
        <taxon>Victivallaceae</taxon>
        <taxon>Victivallis</taxon>
    </lineage>
</organism>
<dbReference type="InterPro" id="IPR003817">
    <property type="entry name" value="PS_Dcarbxylase"/>
</dbReference>
<dbReference type="InterPro" id="IPR022237">
    <property type="entry name" value="PsiD-like"/>
</dbReference>
<accession>A0A844FXG5</accession>
<gene>
    <name evidence="6" type="ORF">FYJ85_02690</name>
</gene>